<comment type="caution">
    <text evidence="1">The sequence shown here is derived from an EMBL/GenBank/DDBJ whole genome shotgun (WGS) entry which is preliminary data.</text>
</comment>
<name>A0AAN8ZGL5_9MAGN</name>
<dbReference type="AlphaFoldDB" id="A0AAN8ZGL5"/>
<proteinExistence type="predicted"/>
<keyword evidence="2" id="KW-1185">Reference proteome</keyword>
<evidence type="ECO:0000313" key="1">
    <source>
        <dbReference type="EMBL" id="KAK6936962.1"/>
    </source>
</evidence>
<sequence length="198" mass="22309">MEMKNFGLSVLLNLGDVKSEVLIEVHSTGTNAQHVLRNIRASYCSKKKSLHSPHQPKCGVWEKHCKSFESLREHICREHDHAHWAFPDHNPKADCLFKDLEKNEAVVFAWKFLIAQTYLMSIRKIKVSRSLVPLGTIRTALYNPVTDVLGRSSQSPDRGRIEAVAIDCEVVGGGTDGTLDICARVCLIDEEEKNTFHT</sequence>
<accession>A0AAN8ZGL5</accession>
<dbReference type="Proteomes" id="UP001370490">
    <property type="component" value="Unassembled WGS sequence"/>
</dbReference>
<evidence type="ECO:0000313" key="2">
    <source>
        <dbReference type="Proteomes" id="UP001370490"/>
    </source>
</evidence>
<gene>
    <name evidence="1" type="ORF">RJ641_033992</name>
</gene>
<protein>
    <submittedName>
        <fullName evidence="1">Uncharacterized protein</fullName>
    </submittedName>
</protein>
<organism evidence="1 2">
    <name type="scientific">Dillenia turbinata</name>
    <dbReference type="NCBI Taxonomy" id="194707"/>
    <lineage>
        <taxon>Eukaryota</taxon>
        <taxon>Viridiplantae</taxon>
        <taxon>Streptophyta</taxon>
        <taxon>Embryophyta</taxon>
        <taxon>Tracheophyta</taxon>
        <taxon>Spermatophyta</taxon>
        <taxon>Magnoliopsida</taxon>
        <taxon>eudicotyledons</taxon>
        <taxon>Gunneridae</taxon>
        <taxon>Pentapetalae</taxon>
        <taxon>Dilleniales</taxon>
        <taxon>Dilleniaceae</taxon>
        <taxon>Dillenia</taxon>
    </lineage>
</organism>
<dbReference type="EMBL" id="JBAMMX010000007">
    <property type="protein sequence ID" value="KAK6936962.1"/>
    <property type="molecule type" value="Genomic_DNA"/>
</dbReference>
<reference evidence="1 2" key="1">
    <citation type="submission" date="2023-12" db="EMBL/GenBank/DDBJ databases">
        <title>A high-quality genome assembly for Dillenia turbinata (Dilleniales).</title>
        <authorList>
            <person name="Chanderbali A."/>
        </authorList>
    </citation>
    <scope>NUCLEOTIDE SEQUENCE [LARGE SCALE GENOMIC DNA]</scope>
    <source>
        <strain evidence="1">LSX21</strain>
        <tissue evidence="1">Leaf</tissue>
    </source>
</reference>